<protein>
    <submittedName>
        <fullName evidence="2">Uncharacterized protein</fullName>
    </submittedName>
</protein>
<dbReference type="EMBL" id="JPKZ01001539">
    <property type="protein sequence ID" value="KHN81417.1"/>
    <property type="molecule type" value="Genomic_DNA"/>
</dbReference>
<reference evidence="2 3" key="1">
    <citation type="submission" date="2014-11" db="EMBL/GenBank/DDBJ databases">
        <title>Genetic blueprint of the zoonotic pathogen Toxocara canis.</title>
        <authorList>
            <person name="Zhu X.-Q."/>
            <person name="Korhonen P.K."/>
            <person name="Cai H."/>
            <person name="Young N.D."/>
            <person name="Nejsum P."/>
            <person name="von Samson-Himmelstjerna G."/>
            <person name="Boag P.R."/>
            <person name="Tan P."/>
            <person name="Li Q."/>
            <person name="Min J."/>
            <person name="Yang Y."/>
            <person name="Wang X."/>
            <person name="Fang X."/>
            <person name="Hall R.S."/>
            <person name="Hofmann A."/>
            <person name="Sternberg P.W."/>
            <person name="Jex A.R."/>
            <person name="Gasser R.B."/>
        </authorList>
    </citation>
    <scope>NUCLEOTIDE SEQUENCE [LARGE SCALE GENOMIC DNA]</scope>
    <source>
        <strain evidence="2">PN_DK_2014</strain>
    </source>
</reference>
<sequence>MPNTGTFFVRGEYITKYNTRSNSIKDAIPETKTSNAAAKKISRGTAQCNESKNKAEWNNARRSHHAHRRGSFPMP</sequence>
<accession>A0A0B2VJ00</accession>
<keyword evidence="3" id="KW-1185">Reference proteome</keyword>
<comment type="caution">
    <text evidence="2">The sequence shown here is derived from an EMBL/GenBank/DDBJ whole genome shotgun (WGS) entry which is preliminary data.</text>
</comment>
<evidence type="ECO:0000313" key="2">
    <source>
        <dbReference type="EMBL" id="KHN81417.1"/>
    </source>
</evidence>
<evidence type="ECO:0000313" key="3">
    <source>
        <dbReference type="Proteomes" id="UP000031036"/>
    </source>
</evidence>
<feature type="region of interest" description="Disordered" evidence="1">
    <location>
        <begin position="32"/>
        <end position="75"/>
    </location>
</feature>
<feature type="compositionally biased region" description="Basic residues" evidence="1">
    <location>
        <begin position="61"/>
        <end position="75"/>
    </location>
</feature>
<dbReference type="Proteomes" id="UP000031036">
    <property type="component" value="Unassembled WGS sequence"/>
</dbReference>
<evidence type="ECO:0000256" key="1">
    <source>
        <dbReference type="SAM" id="MobiDB-lite"/>
    </source>
</evidence>
<gene>
    <name evidence="2" type="ORF">Tcan_13833</name>
</gene>
<proteinExistence type="predicted"/>
<dbReference type="AlphaFoldDB" id="A0A0B2VJ00"/>
<name>A0A0B2VJ00_TOXCA</name>
<organism evidence="2 3">
    <name type="scientific">Toxocara canis</name>
    <name type="common">Canine roundworm</name>
    <dbReference type="NCBI Taxonomy" id="6265"/>
    <lineage>
        <taxon>Eukaryota</taxon>
        <taxon>Metazoa</taxon>
        <taxon>Ecdysozoa</taxon>
        <taxon>Nematoda</taxon>
        <taxon>Chromadorea</taxon>
        <taxon>Rhabditida</taxon>
        <taxon>Spirurina</taxon>
        <taxon>Ascaridomorpha</taxon>
        <taxon>Ascaridoidea</taxon>
        <taxon>Toxocaridae</taxon>
        <taxon>Toxocara</taxon>
    </lineage>
</organism>